<proteinExistence type="predicted"/>
<reference evidence="1" key="1">
    <citation type="journal article" date="2023" name="G3 (Bethesda)">
        <title>A reference genome for the long-term kleptoplast-retaining sea slug Elysia crispata morphotype clarki.</title>
        <authorList>
            <person name="Eastman K.E."/>
            <person name="Pendleton A.L."/>
            <person name="Shaikh M.A."/>
            <person name="Suttiyut T."/>
            <person name="Ogas R."/>
            <person name="Tomko P."/>
            <person name="Gavelis G."/>
            <person name="Widhalm J.R."/>
            <person name="Wisecaver J.H."/>
        </authorList>
    </citation>
    <scope>NUCLEOTIDE SEQUENCE</scope>
    <source>
        <strain evidence="1">ECLA1</strain>
    </source>
</reference>
<comment type="caution">
    <text evidence="1">The sequence shown here is derived from an EMBL/GenBank/DDBJ whole genome shotgun (WGS) entry which is preliminary data.</text>
</comment>
<accession>A0AAE0YDX1</accession>
<evidence type="ECO:0000313" key="2">
    <source>
        <dbReference type="Proteomes" id="UP001283361"/>
    </source>
</evidence>
<dbReference type="EMBL" id="JAWDGP010006462">
    <property type="protein sequence ID" value="KAK3740715.1"/>
    <property type="molecule type" value="Genomic_DNA"/>
</dbReference>
<sequence length="91" mass="9929">MNQLFGLPLRPSYDKWTPFVTCRHEPGWSEQASSCPTVMFTFAHLWDMFSFPAVPATSGLIRLVPVLPVLASEAVAEAGSKRHAAADDPGN</sequence>
<organism evidence="1 2">
    <name type="scientific">Elysia crispata</name>
    <name type="common">lettuce slug</name>
    <dbReference type="NCBI Taxonomy" id="231223"/>
    <lineage>
        <taxon>Eukaryota</taxon>
        <taxon>Metazoa</taxon>
        <taxon>Spiralia</taxon>
        <taxon>Lophotrochozoa</taxon>
        <taxon>Mollusca</taxon>
        <taxon>Gastropoda</taxon>
        <taxon>Heterobranchia</taxon>
        <taxon>Euthyneura</taxon>
        <taxon>Panpulmonata</taxon>
        <taxon>Sacoglossa</taxon>
        <taxon>Placobranchoidea</taxon>
        <taxon>Plakobranchidae</taxon>
        <taxon>Elysia</taxon>
    </lineage>
</organism>
<name>A0AAE0YDX1_9GAST</name>
<gene>
    <name evidence="1" type="ORF">RRG08_048959</name>
</gene>
<dbReference type="AlphaFoldDB" id="A0AAE0YDX1"/>
<evidence type="ECO:0000313" key="1">
    <source>
        <dbReference type="EMBL" id="KAK3740715.1"/>
    </source>
</evidence>
<protein>
    <submittedName>
        <fullName evidence="1">Uncharacterized protein</fullName>
    </submittedName>
</protein>
<keyword evidence="2" id="KW-1185">Reference proteome</keyword>
<dbReference type="Proteomes" id="UP001283361">
    <property type="component" value="Unassembled WGS sequence"/>
</dbReference>